<name>A0AAW0HK07_MYOGA</name>
<dbReference type="Proteomes" id="UP001488838">
    <property type="component" value="Unassembled WGS sequence"/>
</dbReference>
<dbReference type="EMBL" id="JBBHLL010000431">
    <property type="protein sequence ID" value="KAK7803134.1"/>
    <property type="molecule type" value="Genomic_DNA"/>
</dbReference>
<accession>A0AAW0HK07</accession>
<feature type="compositionally biased region" description="Polar residues" evidence="1">
    <location>
        <begin position="130"/>
        <end position="140"/>
    </location>
</feature>
<evidence type="ECO:0000313" key="3">
    <source>
        <dbReference type="Proteomes" id="UP001488838"/>
    </source>
</evidence>
<proteinExistence type="predicted"/>
<organism evidence="2 3">
    <name type="scientific">Myodes glareolus</name>
    <name type="common">Bank vole</name>
    <name type="synonym">Clethrionomys glareolus</name>
    <dbReference type="NCBI Taxonomy" id="447135"/>
    <lineage>
        <taxon>Eukaryota</taxon>
        <taxon>Metazoa</taxon>
        <taxon>Chordata</taxon>
        <taxon>Craniata</taxon>
        <taxon>Vertebrata</taxon>
        <taxon>Euteleostomi</taxon>
        <taxon>Mammalia</taxon>
        <taxon>Eutheria</taxon>
        <taxon>Euarchontoglires</taxon>
        <taxon>Glires</taxon>
        <taxon>Rodentia</taxon>
        <taxon>Myomorpha</taxon>
        <taxon>Muroidea</taxon>
        <taxon>Cricetidae</taxon>
        <taxon>Arvicolinae</taxon>
        <taxon>Myodes</taxon>
    </lineage>
</organism>
<reference evidence="2 3" key="1">
    <citation type="journal article" date="2023" name="bioRxiv">
        <title>Conserved and derived expression patterns and positive selection on dental genes reveal complex evolutionary context of ever-growing rodent molars.</title>
        <authorList>
            <person name="Calamari Z.T."/>
            <person name="Song A."/>
            <person name="Cohen E."/>
            <person name="Akter M."/>
            <person name="Roy R.D."/>
            <person name="Hallikas O."/>
            <person name="Christensen M.M."/>
            <person name="Li P."/>
            <person name="Marangoni P."/>
            <person name="Jernvall J."/>
            <person name="Klein O.D."/>
        </authorList>
    </citation>
    <scope>NUCLEOTIDE SEQUENCE [LARGE SCALE GENOMIC DNA]</scope>
    <source>
        <strain evidence="2">V071</strain>
    </source>
</reference>
<feature type="region of interest" description="Disordered" evidence="1">
    <location>
        <begin position="58"/>
        <end position="78"/>
    </location>
</feature>
<keyword evidence="3" id="KW-1185">Reference proteome</keyword>
<evidence type="ECO:0000256" key="1">
    <source>
        <dbReference type="SAM" id="MobiDB-lite"/>
    </source>
</evidence>
<evidence type="ECO:0000313" key="2">
    <source>
        <dbReference type="EMBL" id="KAK7803134.1"/>
    </source>
</evidence>
<gene>
    <name evidence="2" type="ORF">U0070_004173</name>
</gene>
<dbReference type="AlphaFoldDB" id="A0AAW0HK07"/>
<sequence>MLCTEQQEHQGSRQAVEGLAHQIYSAFPVRACTQLHATKLSGGPPTLRFRDPTTANILEGRNRGGSMGSLSPSLDPSRWPQVNKLVQDGNQERFLYPRVIEGLCAMGPSLVKRSDGQAERGGAGPEVKETLQSPPRLQDP</sequence>
<protein>
    <submittedName>
        <fullName evidence="2">Uncharacterized protein</fullName>
    </submittedName>
</protein>
<feature type="region of interest" description="Disordered" evidence="1">
    <location>
        <begin position="111"/>
        <end position="140"/>
    </location>
</feature>
<comment type="caution">
    <text evidence="2">The sequence shown here is derived from an EMBL/GenBank/DDBJ whole genome shotgun (WGS) entry which is preliminary data.</text>
</comment>